<dbReference type="Pfam" id="PF12729">
    <property type="entry name" value="4HB_MCP_1"/>
    <property type="match status" value="1"/>
</dbReference>
<evidence type="ECO:0000256" key="4">
    <source>
        <dbReference type="PROSITE-ProRule" id="PRU00284"/>
    </source>
</evidence>
<organism evidence="9 10">
    <name type="scientific">Pseudodesulfovibrio hydrargyri</name>
    <dbReference type="NCBI Taxonomy" id="2125990"/>
    <lineage>
        <taxon>Bacteria</taxon>
        <taxon>Pseudomonadati</taxon>
        <taxon>Thermodesulfobacteriota</taxon>
        <taxon>Desulfovibrionia</taxon>
        <taxon>Desulfovibrionales</taxon>
        <taxon>Desulfovibrionaceae</taxon>
    </lineage>
</organism>
<feature type="domain" description="HAMP" evidence="8">
    <location>
        <begin position="217"/>
        <end position="269"/>
    </location>
</feature>
<dbReference type="SUPFAM" id="SSF58104">
    <property type="entry name" value="Methyl-accepting chemotaxis protein (MCP) signaling domain"/>
    <property type="match status" value="1"/>
</dbReference>
<dbReference type="InterPro" id="IPR004089">
    <property type="entry name" value="MCPsignal_dom"/>
</dbReference>
<dbReference type="Proteomes" id="UP000181901">
    <property type="component" value="Unassembled WGS sequence"/>
</dbReference>
<comment type="subcellular location">
    <subcellularLocation>
        <location evidence="1">Membrane</location>
    </subcellularLocation>
</comment>
<dbReference type="GO" id="GO:0005886">
    <property type="term" value="C:plasma membrane"/>
    <property type="evidence" value="ECO:0007669"/>
    <property type="project" value="TreeGrafter"/>
</dbReference>
<evidence type="ECO:0000259" key="7">
    <source>
        <dbReference type="PROSITE" id="PS50111"/>
    </source>
</evidence>
<comment type="caution">
    <text evidence="9">The sequence shown here is derived from an EMBL/GenBank/DDBJ whole genome shotgun (WGS) entry which is preliminary data.</text>
</comment>
<dbReference type="Gene3D" id="1.10.287.950">
    <property type="entry name" value="Methyl-accepting chemotaxis protein"/>
    <property type="match status" value="1"/>
</dbReference>
<dbReference type="PANTHER" id="PTHR43531:SF11">
    <property type="entry name" value="METHYL-ACCEPTING CHEMOTAXIS PROTEIN 3"/>
    <property type="match status" value="1"/>
</dbReference>
<keyword evidence="6" id="KW-1133">Transmembrane helix</keyword>
<evidence type="ECO:0000259" key="8">
    <source>
        <dbReference type="PROSITE" id="PS50885"/>
    </source>
</evidence>
<evidence type="ECO:0000256" key="5">
    <source>
        <dbReference type="SAM" id="MobiDB-lite"/>
    </source>
</evidence>
<feature type="transmembrane region" description="Helical" evidence="6">
    <location>
        <begin position="194"/>
        <end position="215"/>
    </location>
</feature>
<evidence type="ECO:0000256" key="2">
    <source>
        <dbReference type="ARBA" id="ARBA00022500"/>
    </source>
</evidence>
<comment type="similarity">
    <text evidence="3">Belongs to the methyl-accepting chemotaxis (MCP) protein family.</text>
</comment>
<protein>
    <submittedName>
        <fullName evidence="9">Methyl-accepting chemotaxis protein I</fullName>
    </submittedName>
</protein>
<keyword evidence="6" id="KW-0812">Transmembrane</keyword>
<feature type="compositionally biased region" description="Acidic residues" evidence="5">
    <location>
        <begin position="527"/>
        <end position="545"/>
    </location>
</feature>
<dbReference type="AlphaFoldDB" id="A0A1J5MQZ9"/>
<dbReference type="InterPro" id="IPR003660">
    <property type="entry name" value="HAMP_dom"/>
</dbReference>
<evidence type="ECO:0000256" key="3">
    <source>
        <dbReference type="ARBA" id="ARBA00029447"/>
    </source>
</evidence>
<keyword evidence="2" id="KW-0145">Chemotaxis</keyword>
<dbReference type="SMART" id="SM00304">
    <property type="entry name" value="HAMP"/>
    <property type="match status" value="1"/>
</dbReference>
<dbReference type="InterPro" id="IPR051310">
    <property type="entry name" value="MCP_chemotaxis"/>
</dbReference>
<feature type="transmembrane region" description="Helical" evidence="6">
    <location>
        <begin position="12"/>
        <end position="35"/>
    </location>
</feature>
<dbReference type="InterPro" id="IPR024478">
    <property type="entry name" value="HlyB_4HB_MCP"/>
</dbReference>
<dbReference type="RefSeq" id="WP_071544591.1">
    <property type="nucleotide sequence ID" value="NZ_LKAQ01000004.1"/>
</dbReference>
<feature type="domain" description="Methyl-accepting transducer" evidence="7">
    <location>
        <begin position="274"/>
        <end position="489"/>
    </location>
</feature>
<dbReference type="SMART" id="SM00283">
    <property type="entry name" value="MA"/>
    <property type="match status" value="1"/>
</dbReference>
<dbReference type="GO" id="GO:0007165">
    <property type="term" value="P:signal transduction"/>
    <property type="evidence" value="ECO:0007669"/>
    <property type="project" value="UniProtKB-KW"/>
</dbReference>
<keyword evidence="4" id="KW-0807">Transducer</keyword>
<dbReference type="PRINTS" id="PR00260">
    <property type="entry name" value="CHEMTRNSDUCR"/>
</dbReference>
<evidence type="ECO:0000313" key="9">
    <source>
        <dbReference type="EMBL" id="OIQ49037.1"/>
    </source>
</evidence>
<reference evidence="9 10" key="1">
    <citation type="submission" date="2015-09" db="EMBL/GenBank/DDBJ databases">
        <title>Genome of Desulfovibrio dechloracetivorans BerOc1, a mercury methylating strain isolated from highly hydrocarbons and metals contaminated coastal sediments.</title>
        <authorList>
            <person name="Goni Urriza M."/>
            <person name="Gassie C."/>
            <person name="Bouchez O."/>
            <person name="Klopp C."/>
            <person name="Ranchou-Peyruse A."/>
            <person name="Remy G."/>
        </authorList>
    </citation>
    <scope>NUCLEOTIDE SEQUENCE [LARGE SCALE GENOMIC DNA]</scope>
    <source>
        <strain evidence="9 10">BerOc1</strain>
    </source>
</reference>
<dbReference type="GO" id="GO:0006935">
    <property type="term" value="P:chemotaxis"/>
    <property type="evidence" value="ECO:0007669"/>
    <property type="project" value="UniProtKB-KW"/>
</dbReference>
<gene>
    <name evidence="9" type="primary">tsr_2</name>
    <name evidence="9" type="ORF">BerOc1_00956</name>
</gene>
<feature type="region of interest" description="Disordered" evidence="5">
    <location>
        <begin position="512"/>
        <end position="545"/>
    </location>
</feature>
<keyword evidence="10" id="KW-1185">Reference proteome</keyword>
<dbReference type="GO" id="GO:0004888">
    <property type="term" value="F:transmembrane signaling receptor activity"/>
    <property type="evidence" value="ECO:0007669"/>
    <property type="project" value="InterPro"/>
</dbReference>
<sequence>MLRLRDIRIGFKLLLIYSVLALLLIGVGVVGILGARAIEGELLEVFNIHLPGTNLLLGADRDLQKLLVAERSMIFTNSNSEAFKTLVDDYNTSLRQFKERVDQFIPLAATDHEKTLITRFKAAMQEWEPLSRQVVEGRVADTREGRRLALDLTLKDAATKFEVMREFIDELIKFNLELAAAAKGQATGSYERNLMIIILAIIFGIVVGGGMAVMISRTISGPINLGLTFASRMAGGDMTTDIPIDQNDEIGKLVKALNKMVLRMRSAVNDVQLSSHSITEGAEELADTALNLAQKSSEQANSVEEISSSMELMGANIRQNAESATETERIALSVASDAEKGGEAVARTADAMKQIAEKISIIEEIARQTNLLALNAAIEAARAGEHGKGFAVVAAEVRKLAERSGQAAGEISDLSFSSVAVAEEAGSMLAKIVPEIKRTAELIQKITSASQEQDQGAIEINRAIQSLDVVVQENTAISERTAANVEEMSSQASQLQQAMTFFSVGGMQRPATAAYAEQRTAPSIPAEETETPTQAEEDADEFARF</sequence>
<dbReference type="Pfam" id="PF00672">
    <property type="entry name" value="HAMP"/>
    <property type="match status" value="1"/>
</dbReference>
<evidence type="ECO:0000256" key="6">
    <source>
        <dbReference type="SAM" id="Phobius"/>
    </source>
</evidence>
<dbReference type="CDD" id="cd06225">
    <property type="entry name" value="HAMP"/>
    <property type="match status" value="1"/>
</dbReference>
<dbReference type="PROSITE" id="PS50111">
    <property type="entry name" value="CHEMOTAXIS_TRANSDUC_2"/>
    <property type="match status" value="1"/>
</dbReference>
<dbReference type="InterPro" id="IPR004090">
    <property type="entry name" value="Chemotax_Me-accpt_rcpt"/>
</dbReference>
<accession>A0A1J5MQZ9</accession>
<dbReference type="FunFam" id="1.10.287.950:FF:000001">
    <property type="entry name" value="Methyl-accepting chemotaxis sensory transducer"/>
    <property type="match status" value="1"/>
</dbReference>
<name>A0A1J5MQZ9_9BACT</name>
<evidence type="ECO:0000256" key="1">
    <source>
        <dbReference type="ARBA" id="ARBA00004370"/>
    </source>
</evidence>
<dbReference type="EMBL" id="LKAQ01000004">
    <property type="protein sequence ID" value="OIQ49037.1"/>
    <property type="molecule type" value="Genomic_DNA"/>
</dbReference>
<dbReference type="Pfam" id="PF00015">
    <property type="entry name" value="MCPsignal"/>
    <property type="match status" value="1"/>
</dbReference>
<dbReference type="PROSITE" id="PS50885">
    <property type="entry name" value="HAMP"/>
    <property type="match status" value="1"/>
</dbReference>
<evidence type="ECO:0000313" key="10">
    <source>
        <dbReference type="Proteomes" id="UP000181901"/>
    </source>
</evidence>
<keyword evidence="6" id="KW-0472">Membrane</keyword>
<dbReference type="PANTHER" id="PTHR43531">
    <property type="entry name" value="PROTEIN ICFG"/>
    <property type="match status" value="1"/>
</dbReference>
<proteinExistence type="inferred from homology"/>